<dbReference type="Gene3D" id="2.60.40.1080">
    <property type="match status" value="1"/>
</dbReference>
<gene>
    <name evidence="3" type="ORF">UR93_C0015G0001</name>
</gene>
<keyword evidence="2" id="KW-1133">Transmembrane helix</keyword>
<reference evidence="3 4" key="1">
    <citation type="journal article" date="2015" name="Nature">
        <title>rRNA introns, odd ribosomes, and small enigmatic genomes across a large radiation of phyla.</title>
        <authorList>
            <person name="Brown C.T."/>
            <person name="Hug L.A."/>
            <person name="Thomas B.C."/>
            <person name="Sharon I."/>
            <person name="Castelle C.J."/>
            <person name="Singh A."/>
            <person name="Wilkins M.J."/>
            <person name="Williams K.H."/>
            <person name="Banfield J.F."/>
        </authorList>
    </citation>
    <scope>NUCLEOTIDE SEQUENCE [LARGE SCALE GENOMIC DNA]</scope>
</reference>
<protein>
    <submittedName>
        <fullName evidence="3">Plasminogen</fullName>
    </submittedName>
</protein>
<proteinExistence type="predicted"/>
<organism evidence="3 4">
    <name type="scientific">Berkelbacteria bacterium GW2011_GWA2_35_9</name>
    <dbReference type="NCBI Taxonomy" id="1618333"/>
    <lineage>
        <taxon>Bacteria</taxon>
        <taxon>Candidatus Berkelbacteria</taxon>
    </lineage>
</organism>
<evidence type="ECO:0000313" key="3">
    <source>
        <dbReference type="EMBL" id="KKP88371.1"/>
    </source>
</evidence>
<dbReference type="PATRIC" id="fig|1618333.3.peg.446"/>
<name>A0A0G0DI12_9BACT</name>
<feature type="non-terminal residue" evidence="3">
    <location>
        <position position="849"/>
    </location>
</feature>
<keyword evidence="2" id="KW-0812">Transmembrane</keyword>
<keyword evidence="2" id="KW-0472">Membrane</keyword>
<evidence type="ECO:0000256" key="2">
    <source>
        <dbReference type="SAM" id="Phobius"/>
    </source>
</evidence>
<dbReference type="Proteomes" id="UP000034316">
    <property type="component" value="Unassembled WGS sequence"/>
</dbReference>
<evidence type="ECO:0000256" key="1">
    <source>
        <dbReference type="SAM" id="MobiDB-lite"/>
    </source>
</evidence>
<accession>A0A0G0DI12</accession>
<feature type="transmembrane region" description="Helical" evidence="2">
    <location>
        <begin position="14"/>
        <end position="33"/>
    </location>
</feature>
<dbReference type="InterPro" id="IPR013783">
    <property type="entry name" value="Ig-like_fold"/>
</dbReference>
<sequence>MSIKRVSKAKAQQFIGLFAGLAVFVALLTIALVTKPSADTTNPIGSSVVVGPVQTIVDSENNKIGEAKILLRDNPIAGQNVRAALVVSNTKTWSLKNNGNNVSFAPLVDIYRGGTLGTYNKIITDNDRVLMSKASENQFNQYSLTRVNQPVISVGGATNSIESKDIVWSIPDIANTTAKAQLDGWLSRNFSVCKQLDLTETAITSTDALQNALIGLTSTSTYCADTSNRVVDNLDIYMHSQPEEFMFSQENTTATSAHYRTKAIKHHIFSDILKWTPATSQFLQKPYISIPHTNLGKTQIQAIENMKFVAPPNSTSVSLLPEGQILAEFNFKVPDATVQNSNLDIKLPVTYVVPDRKFKEDQSIGSPFHLVKKHSEVSVINNTTPYYVPYCGYNYIWDNTGQFSGLNCDTSTIVQGAIKGVANDFCPWDFTAPTMTCGSGIKLSSSEPITGTNKANVFDVPYSYINAQKAVNEFNVKKTATITLSYPIVTPQILSSVSVALAPNTAIINSGDSVSATSKILDQFGSEYINRVGLTYKWEATEGASNITINNATGPEATIIGKNTGTAEVSSKIKLTVTSGTTSISSDPVTLTIKNLPPNESFTSVLVTPSSATMNNGEEKTFTAIAQDSLGRAVTSGISYQWTIGDATVITSSGSTTSSTVKVIAKDLTSTKTSSLTVKATDANNFSHNGNSSITVNAKPQTTTTTTGGGVVIPVITMAISPSSLALVSGNSGKLTATASINGVPNTSNEISYDWKSDKQTVAEVIGSGREVNIKANSVTTQTSATITLTASYRGISRSGTVGVIVIPAPVITPTTTTAVPTTTTTTTPDQAAPDINGHNTTYNYPSSS</sequence>
<evidence type="ECO:0000313" key="4">
    <source>
        <dbReference type="Proteomes" id="UP000034316"/>
    </source>
</evidence>
<feature type="compositionally biased region" description="Low complexity" evidence="1">
    <location>
        <begin position="818"/>
        <end position="829"/>
    </location>
</feature>
<feature type="region of interest" description="Disordered" evidence="1">
    <location>
        <begin position="818"/>
        <end position="849"/>
    </location>
</feature>
<comment type="caution">
    <text evidence="3">The sequence shown here is derived from an EMBL/GenBank/DDBJ whole genome shotgun (WGS) entry which is preliminary data.</text>
</comment>
<dbReference type="AlphaFoldDB" id="A0A0G0DI12"/>
<dbReference type="STRING" id="1618333.UR93_C0015G0001"/>
<dbReference type="EMBL" id="LBRB01000015">
    <property type="protein sequence ID" value="KKP88371.1"/>
    <property type="molecule type" value="Genomic_DNA"/>
</dbReference>
<feature type="compositionally biased region" description="Polar residues" evidence="1">
    <location>
        <begin position="838"/>
        <end position="849"/>
    </location>
</feature>
<dbReference type="Gene3D" id="2.60.40.10">
    <property type="entry name" value="Immunoglobulins"/>
    <property type="match status" value="1"/>
</dbReference>